<evidence type="ECO:0008006" key="4">
    <source>
        <dbReference type="Google" id="ProtNLM"/>
    </source>
</evidence>
<dbReference type="EMBL" id="JACTNZ010000008">
    <property type="protein sequence ID" value="KAG5534437.1"/>
    <property type="molecule type" value="Genomic_DNA"/>
</dbReference>
<evidence type="ECO:0000313" key="3">
    <source>
        <dbReference type="Proteomes" id="UP000823749"/>
    </source>
</evidence>
<dbReference type="AlphaFoldDB" id="A0AAV6J3S2"/>
<feature type="signal peptide" evidence="1">
    <location>
        <begin position="1"/>
        <end position="17"/>
    </location>
</feature>
<reference evidence="2" key="1">
    <citation type="submission" date="2020-08" db="EMBL/GenBank/DDBJ databases">
        <title>Plant Genome Project.</title>
        <authorList>
            <person name="Zhang R.-G."/>
        </authorList>
    </citation>
    <scope>NUCLEOTIDE SEQUENCE</scope>
    <source>
        <strain evidence="2">WSP0</strain>
        <tissue evidence="2">Leaf</tissue>
    </source>
</reference>
<keyword evidence="3" id="KW-1185">Reference proteome</keyword>
<gene>
    <name evidence="2" type="ORF">RHGRI_022536</name>
</gene>
<sequence length="142" mass="15934">MTLFILSPTWLASGSNACSMLSNSMATRLFLVEPSVLTLVRPRYWPKLFDGGLPPVIYVGYYEGHPFPRGGITTHRADAEEERGVERGDPVPFFVVTLFPLPQLEWSMQHRSSSLIFEWHAHQAPLVGRVWGQLERPIGDGG</sequence>
<evidence type="ECO:0000256" key="1">
    <source>
        <dbReference type="SAM" id="SignalP"/>
    </source>
</evidence>
<proteinExistence type="predicted"/>
<dbReference type="Proteomes" id="UP000823749">
    <property type="component" value="Chromosome 8"/>
</dbReference>
<accession>A0AAV6J3S2</accession>
<keyword evidence="1" id="KW-0732">Signal</keyword>
<evidence type="ECO:0000313" key="2">
    <source>
        <dbReference type="EMBL" id="KAG5534437.1"/>
    </source>
</evidence>
<name>A0AAV6J3S2_9ERIC</name>
<comment type="caution">
    <text evidence="2">The sequence shown here is derived from an EMBL/GenBank/DDBJ whole genome shotgun (WGS) entry which is preliminary data.</text>
</comment>
<feature type="chain" id="PRO_5043854316" description="Secreted protein" evidence="1">
    <location>
        <begin position="18"/>
        <end position="142"/>
    </location>
</feature>
<protein>
    <recommendedName>
        <fullName evidence="4">Secreted protein</fullName>
    </recommendedName>
</protein>
<organism evidence="2 3">
    <name type="scientific">Rhododendron griersonianum</name>
    <dbReference type="NCBI Taxonomy" id="479676"/>
    <lineage>
        <taxon>Eukaryota</taxon>
        <taxon>Viridiplantae</taxon>
        <taxon>Streptophyta</taxon>
        <taxon>Embryophyta</taxon>
        <taxon>Tracheophyta</taxon>
        <taxon>Spermatophyta</taxon>
        <taxon>Magnoliopsida</taxon>
        <taxon>eudicotyledons</taxon>
        <taxon>Gunneridae</taxon>
        <taxon>Pentapetalae</taxon>
        <taxon>asterids</taxon>
        <taxon>Ericales</taxon>
        <taxon>Ericaceae</taxon>
        <taxon>Ericoideae</taxon>
        <taxon>Rhodoreae</taxon>
        <taxon>Rhododendron</taxon>
    </lineage>
</organism>